<evidence type="ECO:0000313" key="4">
    <source>
        <dbReference type="EMBL" id="CAF0869035.1"/>
    </source>
</evidence>
<dbReference type="AlphaFoldDB" id="A0A813NVM2"/>
<dbReference type="InterPro" id="IPR006073">
    <property type="entry name" value="GTP-bd"/>
</dbReference>
<dbReference type="Proteomes" id="UP000663877">
    <property type="component" value="Unassembled WGS sequence"/>
</dbReference>
<proteinExistence type="predicted"/>
<dbReference type="PROSITE" id="PS00675">
    <property type="entry name" value="SIGMA54_INTERACT_1"/>
    <property type="match status" value="1"/>
</dbReference>
<feature type="domain" description="G" evidence="1">
    <location>
        <begin position="8"/>
        <end position="91"/>
    </location>
</feature>
<sequence length="282" mass="31683">MAMGKSFNVVIFGESGVGKSSLINLLFNKDIAETSDAALGCTFESKLYRGDREGHSFNIYDTTGLNESEKGLVKPEVAVGNLMKLINSLTDGIHLLIMCMKKGRINNAVSNNYQLFYDGIFEASVPILLVVTQCELDDPIDSWKIHNQALLRSQFKMNFHDIICVTTLNKGKHASKFKEEYTLSREALGAAIAQHSLKQPWVIKNFMDFLMVLLKRIWNIIASYCSFQKLPLSNLIYSIFQKLGFSDREATDKANTLLDELKHNHMSIKIIDVDGTEEGSTE</sequence>
<organism evidence="2 5">
    <name type="scientific">Adineta steineri</name>
    <dbReference type="NCBI Taxonomy" id="433720"/>
    <lineage>
        <taxon>Eukaryota</taxon>
        <taxon>Metazoa</taxon>
        <taxon>Spiralia</taxon>
        <taxon>Gnathifera</taxon>
        <taxon>Rotifera</taxon>
        <taxon>Eurotatoria</taxon>
        <taxon>Bdelloidea</taxon>
        <taxon>Adinetida</taxon>
        <taxon>Adinetidae</taxon>
        <taxon>Adineta</taxon>
    </lineage>
</organism>
<comment type="caution">
    <text evidence="2">The sequence shown here is derived from an EMBL/GenBank/DDBJ whole genome shotgun (WGS) entry which is preliminary data.</text>
</comment>
<dbReference type="EMBL" id="CAJNOM010000003">
    <property type="protein sequence ID" value="CAF0741297.1"/>
    <property type="molecule type" value="Genomic_DNA"/>
</dbReference>
<evidence type="ECO:0000313" key="2">
    <source>
        <dbReference type="EMBL" id="CAF0741297.1"/>
    </source>
</evidence>
<dbReference type="EMBL" id="CAJNOM010000034">
    <property type="protein sequence ID" value="CAF0869035.1"/>
    <property type="molecule type" value="Genomic_DNA"/>
</dbReference>
<dbReference type="PRINTS" id="PR00449">
    <property type="entry name" value="RASTRNSFRMNG"/>
</dbReference>
<protein>
    <recommendedName>
        <fullName evidence="1">G domain-containing protein</fullName>
    </recommendedName>
</protein>
<dbReference type="InterPro" id="IPR025662">
    <property type="entry name" value="Sigma_54_int_dom_ATP-bd_1"/>
</dbReference>
<dbReference type="CDD" id="cd00882">
    <property type="entry name" value="Ras_like_GTPase"/>
    <property type="match status" value="1"/>
</dbReference>
<gene>
    <name evidence="3" type="ORF">BJG266_LOCUS2561</name>
    <name evidence="4" type="ORF">QVE165_LOCUS7789</name>
    <name evidence="2" type="ORF">QVE165_LOCUS913</name>
</gene>
<accession>A0A813NVM2</accession>
<evidence type="ECO:0000313" key="5">
    <source>
        <dbReference type="Proteomes" id="UP000663832"/>
    </source>
</evidence>
<dbReference type="InterPro" id="IPR027417">
    <property type="entry name" value="P-loop_NTPase"/>
</dbReference>
<keyword evidence="5" id="KW-1185">Reference proteome</keyword>
<dbReference type="Proteomes" id="UP000663832">
    <property type="component" value="Unassembled WGS sequence"/>
</dbReference>
<dbReference type="Gene3D" id="3.40.50.300">
    <property type="entry name" value="P-loop containing nucleotide triphosphate hydrolases"/>
    <property type="match status" value="1"/>
</dbReference>
<dbReference type="SUPFAM" id="SSF52540">
    <property type="entry name" value="P-loop containing nucleoside triphosphate hydrolases"/>
    <property type="match status" value="1"/>
</dbReference>
<evidence type="ECO:0000313" key="3">
    <source>
        <dbReference type="EMBL" id="CAF0753034.1"/>
    </source>
</evidence>
<reference evidence="2" key="1">
    <citation type="submission" date="2021-02" db="EMBL/GenBank/DDBJ databases">
        <authorList>
            <person name="Nowell W R."/>
        </authorList>
    </citation>
    <scope>NUCLEOTIDE SEQUENCE</scope>
</reference>
<dbReference type="Pfam" id="PF01926">
    <property type="entry name" value="MMR_HSR1"/>
    <property type="match status" value="1"/>
</dbReference>
<dbReference type="OrthoDB" id="8954335at2759"/>
<evidence type="ECO:0000259" key="1">
    <source>
        <dbReference type="Pfam" id="PF01926"/>
    </source>
</evidence>
<name>A0A813NVM2_9BILA</name>
<dbReference type="EMBL" id="CAJNOI010000006">
    <property type="protein sequence ID" value="CAF0753034.1"/>
    <property type="molecule type" value="Genomic_DNA"/>
</dbReference>
<dbReference type="GO" id="GO:0005525">
    <property type="term" value="F:GTP binding"/>
    <property type="evidence" value="ECO:0007669"/>
    <property type="project" value="InterPro"/>
</dbReference>